<sequence>MPNLRVLEVRENGLGNDEDDDLSFLYTLSNSSKLEVLDLTMNNFGGELPGVFCSEKFPRERMDISSAVAELNRTKANFLGRRG</sequence>
<dbReference type="SUPFAM" id="SSF52047">
    <property type="entry name" value="RNI-like"/>
    <property type="match status" value="1"/>
</dbReference>
<dbReference type="AlphaFoldDB" id="A0A5N5JGA3"/>
<organism evidence="1 2">
    <name type="scientific">Salix brachista</name>
    <dbReference type="NCBI Taxonomy" id="2182728"/>
    <lineage>
        <taxon>Eukaryota</taxon>
        <taxon>Viridiplantae</taxon>
        <taxon>Streptophyta</taxon>
        <taxon>Embryophyta</taxon>
        <taxon>Tracheophyta</taxon>
        <taxon>Spermatophyta</taxon>
        <taxon>Magnoliopsida</taxon>
        <taxon>eudicotyledons</taxon>
        <taxon>Gunneridae</taxon>
        <taxon>Pentapetalae</taxon>
        <taxon>rosids</taxon>
        <taxon>fabids</taxon>
        <taxon>Malpighiales</taxon>
        <taxon>Salicaceae</taxon>
        <taxon>Saliceae</taxon>
        <taxon>Salix</taxon>
    </lineage>
</organism>
<proteinExistence type="predicted"/>
<gene>
    <name evidence="1" type="ORF">DKX38_027528</name>
</gene>
<reference evidence="2" key="1">
    <citation type="journal article" date="2019" name="Gigascience">
        <title>De novo genome assembly of the endangered Acer yangbiense, a plant species with extremely small populations endemic to Yunnan Province, China.</title>
        <authorList>
            <person name="Yang J."/>
            <person name="Wariss H.M."/>
            <person name="Tao L."/>
            <person name="Zhang R."/>
            <person name="Yun Q."/>
            <person name="Hollingsworth P."/>
            <person name="Dao Z."/>
            <person name="Luo G."/>
            <person name="Guo H."/>
            <person name="Ma Y."/>
            <person name="Sun W."/>
        </authorList>
    </citation>
    <scope>NUCLEOTIDE SEQUENCE [LARGE SCALE GENOMIC DNA]</scope>
    <source>
        <strain evidence="2">cv. br00</strain>
    </source>
</reference>
<dbReference type="InterPro" id="IPR032675">
    <property type="entry name" value="LRR_dom_sf"/>
</dbReference>
<accession>A0A5N5JGA3</accession>
<evidence type="ECO:0000313" key="1">
    <source>
        <dbReference type="EMBL" id="KAB5516880.1"/>
    </source>
</evidence>
<comment type="caution">
    <text evidence="1">The sequence shown here is derived from an EMBL/GenBank/DDBJ whole genome shotgun (WGS) entry which is preliminary data.</text>
</comment>
<evidence type="ECO:0008006" key="3">
    <source>
        <dbReference type="Google" id="ProtNLM"/>
    </source>
</evidence>
<dbReference type="Proteomes" id="UP000326939">
    <property type="component" value="Chromosome 17"/>
</dbReference>
<keyword evidence="2" id="KW-1185">Reference proteome</keyword>
<dbReference type="InterPro" id="IPR001611">
    <property type="entry name" value="Leu-rich_rpt"/>
</dbReference>
<dbReference type="Gene3D" id="3.80.10.10">
    <property type="entry name" value="Ribonuclease Inhibitor"/>
    <property type="match status" value="1"/>
</dbReference>
<name>A0A5N5JGA3_9ROSI</name>
<evidence type="ECO:0000313" key="2">
    <source>
        <dbReference type="Proteomes" id="UP000326939"/>
    </source>
</evidence>
<dbReference type="Pfam" id="PF00560">
    <property type="entry name" value="LRR_1"/>
    <property type="match status" value="1"/>
</dbReference>
<protein>
    <recommendedName>
        <fullName evidence="3">FBD domain-containing protein</fullName>
    </recommendedName>
</protein>
<dbReference type="EMBL" id="VDCV01000017">
    <property type="protein sequence ID" value="KAB5516880.1"/>
    <property type="molecule type" value="Genomic_DNA"/>
</dbReference>